<comment type="caution">
    <text evidence="9">The sequence shown here is derived from an EMBL/GenBank/DDBJ whole genome shotgun (WGS) entry which is preliminary data.</text>
</comment>
<keyword evidence="3 7" id="KW-1133">Transmembrane helix</keyword>
<evidence type="ECO:0000313" key="9">
    <source>
        <dbReference type="EMBL" id="CAF3839427.1"/>
    </source>
</evidence>
<feature type="region of interest" description="Disordered" evidence="6">
    <location>
        <begin position="361"/>
        <end position="381"/>
    </location>
</feature>
<keyword evidence="2 5" id="KW-0812">Transmembrane</keyword>
<keyword evidence="5" id="KW-0675">Receptor</keyword>
<feature type="transmembrane region" description="Helical" evidence="7">
    <location>
        <begin position="67"/>
        <end position="91"/>
    </location>
</feature>
<keyword evidence="5" id="KW-0297">G-protein coupled receptor</keyword>
<sequence length="381" mass="44234">INTVASMSNSSSVNDSEKIDEINRFIKSFNAKILFPEIFIALFGVLGNILVLIVINRRTLKNTSSSVFITYLAIFDISVLLSHGISLARFSENAVFECSLNFFTDLSTFCANWVLVIITIERCIVVYLPFYAKRLCTVNSARRAIYIFLGFSVIVFSIKFPIFYDLKAAFKNNKCRIRENFGLSHRLYQSLLFYIVPALFLLSNIFTIYALCRRKQNLSEACLRNHRNLDMRINDVNSNKKQRQLTIMLVTVSLSFYLFTIPGMVIFLIEIYALKSREINKIKLKFILSQLSVIILQLNNATNFLFYCFAGHRFRQATVQTYYDYSALSKTFYHHYILRNKEYDYPRTYDHALSHLARTPLTNRSSTSPHYPRSPYRTSAL</sequence>
<dbReference type="EMBL" id="CAJOBF010000583">
    <property type="protein sequence ID" value="CAF3839427.1"/>
    <property type="molecule type" value="Genomic_DNA"/>
</dbReference>
<evidence type="ECO:0000256" key="7">
    <source>
        <dbReference type="SAM" id="Phobius"/>
    </source>
</evidence>
<feature type="non-terminal residue" evidence="9">
    <location>
        <position position="1"/>
    </location>
</feature>
<evidence type="ECO:0000256" key="5">
    <source>
        <dbReference type="RuleBase" id="RU000688"/>
    </source>
</evidence>
<organism evidence="9 10">
    <name type="scientific">Rotaria magnacalcarata</name>
    <dbReference type="NCBI Taxonomy" id="392030"/>
    <lineage>
        <taxon>Eukaryota</taxon>
        <taxon>Metazoa</taxon>
        <taxon>Spiralia</taxon>
        <taxon>Gnathifera</taxon>
        <taxon>Rotifera</taxon>
        <taxon>Eurotatoria</taxon>
        <taxon>Bdelloidea</taxon>
        <taxon>Philodinida</taxon>
        <taxon>Philodinidae</taxon>
        <taxon>Rotaria</taxon>
    </lineage>
</organism>
<dbReference type="GO" id="GO:0004930">
    <property type="term" value="F:G protein-coupled receptor activity"/>
    <property type="evidence" value="ECO:0007669"/>
    <property type="project" value="UniProtKB-KW"/>
</dbReference>
<dbReference type="GO" id="GO:0016020">
    <property type="term" value="C:membrane"/>
    <property type="evidence" value="ECO:0007669"/>
    <property type="project" value="UniProtKB-SubCell"/>
</dbReference>
<dbReference type="PROSITE" id="PS00237">
    <property type="entry name" value="G_PROTEIN_RECEP_F1_1"/>
    <property type="match status" value="1"/>
</dbReference>
<feature type="transmembrane region" description="Helical" evidence="7">
    <location>
        <begin position="111"/>
        <end position="132"/>
    </location>
</feature>
<evidence type="ECO:0000256" key="3">
    <source>
        <dbReference type="ARBA" id="ARBA00022989"/>
    </source>
</evidence>
<dbReference type="SUPFAM" id="SSF81321">
    <property type="entry name" value="Family A G protein-coupled receptor-like"/>
    <property type="match status" value="1"/>
</dbReference>
<dbReference type="AlphaFoldDB" id="A0A819DKS8"/>
<feature type="transmembrane region" description="Helical" evidence="7">
    <location>
        <begin position="247"/>
        <end position="274"/>
    </location>
</feature>
<feature type="transmembrane region" description="Helical" evidence="7">
    <location>
        <begin position="191"/>
        <end position="211"/>
    </location>
</feature>
<dbReference type="InterPro" id="IPR052954">
    <property type="entry name" value="GPCR-Ligand_Int"/>
</dbReference>
<evidence type="ECO:0000256" key="2">
    <source>
        <dbReference type="ARBA" id="ARBA00022692"/>
    </source>
</evidence>
<dbReference type="PRINTS" id="PR00237">
    <property type="entry name" value="GPCRRHODOPSN"/>
</dbReference>
<gene>
    <name evidence="9" type="ORF">UXM345_LOCUS7125</name>
</gene>
<dbReference type="Gene3D" id="1.20.1070.10">
    <property type="entry name" value="Rhodopsin 7-helix transmembrane proteins"/>
    <property type="match status" value="1"/>
</dbReference>
<evidence type="ECO:0000256" key="6">
    <source>
        <dbReference type="SAM" id="MobiDB-lite"/>
    </source>
</evidence>
<comment type="subcellular location">
    <subcellularLocation>
        <location evidence="1">Membrane</location>
    </subcellularLocation>
</comment>
<evidence type="ECO:0000259" key="8">
    <source>
        <dbReference type="PROSITE" id="PS50262"/>
    </source>
</evidence>
<keyword evidence="4 7" id="KW-0472">Membrane</keyword>
<protein>
    <recommendedName>
        <fullName evidence="8">G-protein coupled receptors family 1 profile domain-containing protein</fullName>
    </recommendedName>
</protein>
<feature type="domain" description="G-protein coupled receptors family 1 profile" evidence="8">
    <location>
        <begin position="47"/>
        <end position="307"/>
    </location>
</feature>
<feature type="transmembrane region" description="Helical" evidence="7">
    <location>
        <begin position="286"/>
        <end position="310"/>
    </location>
</feature>
<comment type="similarity">
    <text evidence="5">Belongs to the G-protein coupled receptor 1 family.</text>
</comment>
<dbReference type="PANTHER" id="PTHR46641:SF2">
    <property type="entry name" value="FMRFAMIDE RECEPTOR"/>
    <property type="match status" value="1"/>
</dbReference>
<dbReference type="InterPro" id="IPR000276">
    <property type="entry name" value="GPCR_Rhodpsn"/>
</dbReference>
<dbReference type="PANTHER" id="PTHR46641">
    <property type="entry name" value="FMRFAMIDE RECEPTOR-RELATED"/>
    <property type="match status" value="1"/>
</dbReference>
<evidence type="ECO:0000256" key="4">
    <source>
        <dbReference type="ARBA" id="ARBA00023136"/>
    </source>
</evidence>
<reference evidence="9" key="1">
    <citation type="submission" date="2021-02" db="EMBL/GenBank/DDBJ databases">
        <authorList>
            <person name="Nowell W R."/>
        </authorList>
    </citation>
    <scope>NUCLEOTIDE SEQUENCE</scope>
</reference>
<dbReference type="Pfam" id="PF00001">
    <property type="entry name" value="7tm_1"/>
    <property type="match status" value="1"/>
</dbReference>
<dbReference type="PROSITE" id="PS50262">
    <property type="entry name" value="G_PROTEIN_RECEP_F1_2"/>
    <property type="match status" value="1"/>
</dbReference>
<dbReference type="Proteomes" id="UP000663842">
    <property type="component" value="Unassembled WGS sequence"/>
</dbReference>
<evidence type="ECO:0000256" key="1">
    <source>
        <dbReference type="ARBA" id="ARBA00004370"/>
    </source>
</evidence>
<proteinExistence type="inferred from homology"/>
<feature type="transmembrane region" description="Helical" evidence="7">
    <location>
        <begin position="33"/>
        <end position="55"/>
    </location>
</feature>
<dbReference type="InterPro" id="IPR017452">
    <property type="entry name" value="GPCR_Rhodpsn_7TM"/>
</dbReference>
<accession>A0A819DKS8</accession>
<evidence type="ECO:0000313" key="10">
    <source>
        <dbReference type="Proteomes" id="UP000663842"/>
    </source>
</evidence>
<keyword evidence="5" id="KW-0807">Transducer</keyword>
<feature type="transmembrane region" description="Helical" evidence="7">
    <location>
        <begin position="144"/>
        <end position="164"/>
    </location>
</feature>
<name>A0A819DKS8_9BILA</name>